<dbReference type="CDD" id="cd07381">
    <property type="entry name" value="MPP_CapA"/>
    <property type="match status" value="1"/>
</dbReference>
<feature type="domain" description="Capsule synthesis protein CapA" evidence="2">
    <location>
        <begin position="58"/>
        <end position="306"/>
    </location>
</feature>
<dbReference type="SMART" id="SM00854">
    <property type="entry name" value="PGA_cap"/>
    <property type="match status" value="1"/>
</dbReference>
<evidence type="ECO:0000256" key="1">
    <source>
        <dbReference type="ARBA" id="ARBA00005662"/>
    </source>
</evidence>
<organism evidence="3 4">
    <name type="scientific">Bacillus carboniphilus</name>
    <dbReference type="NCBI Taxonomy" id="86663"/>
    <lineage>
        <taxon>Bacteria</taxon>
        <taxon>Bacillati</taxon>
        <taxon>Bacillota</taxon>
        <taxon>Bacilli</taxon>
        <taxon>Bacillales</taxon>
        <taxon>Bacillaceae</taxon>
        <taxon>Bacillus</taxon>
    </lineage>
</organism>
<evidence type="ECO:0000313" key="4">
    <source>
        <dbReference type="Proteomes" id="UP001500782"/>
    </source>
</evidence>
<dbReference type="InterPro" id="IPR052169">
    <property type="entry name" value="CW_Biosynth-Accessory"/>
</dbReference>
<comment type="caution">
    <text evidence="3">The sequence shown here is derived from an EMBL/GenBank/DDBJ whole genome shotgun (WGS) entry which is preliminary data.</text>
</comment>
<dbReference type="Proteomes" id="UP001500782">
    <property type="component" value="Unassembled WGS sequence"/>
</dbReference>
<dbReference type="PANTHER" id="PTHR33393:SF12">
    <property type="entry name" value="CAPSULE BIOSYNTHESIS PROTEIN CAPA"/>
    <property type="match status" value="1"/>
</dbReference>
<reference evidence="3 4" key="1">
    <citation type="journal article" date="2019" name="Int. J. Syst. Evol. Microbiol.">
        <title>The Global Catalogue of Microorganisms (GCM) 10K type strain sequencing project: providing services to taxonomists for standard genome sequencing and annotation.</title>
        <authorList>
            <consortium name="The Broad Institute Genomics Platform"/>
            <consortium name="The Broad Institute Genome Sequencing Center for Infectious Disease"/>
            <person name="Wu L."/>
            <person name="Ma J."/>
        </authorList>
    </citation>
    <scope>NUCLEOTIDE SEQUENCE [LARGE SCALE GENOMIC DNA]</scope>
    <source>
        <strain evidence="3 4">JCM 9731</strain>
    </source>
</reference>
<gene>
    <name evidence="3" type="ORF">GCM10008967_01920</name>
</gene>
<sequence>MKNITILLCVLLLLFTGLLTYHWFTRSDEAVASKLYPIAEHVTSTYVHHEREYETSLTLGAIGDILIHDWVYEDARERATDGTYDFHPMLEQVAPLLREPDLLLANQESVLGGAELPVSNYPLFNSPTEVGDALIEAGVDIVSTANNHSIDKGEKGVQASIRYYESTGLPYVGSYKSFEDQSELRVLEKNKVAVAYLSYTASTNGIPVPTGKEYLVNVVDREAISEEIQRAKEAADIVVMSIHWGQEYIRYPNSYQEDLASFLISEGVDIIFGHHPHVLQPIEWIESENGNKGLVVYSLGNFLSGQMWDYKDIGGLVEVDISKSFKEGQVHTEITDVRFHPTYVYSKHLRSYLVVPLQDAEAYGVSNAVALNQEILEHMLPQ</sequence>
<dbReference type="EMBL" id="BAAADJ010000003">
    <property type="protein sequence ID" value="GAA0315026.1"/>
    <property type="molecule type" value="Genomic_DNA"/>
</dbReference>
<comment type="similarity">
    <text evidence="1">Belongs to the CapA family.</text>
</comment>
<name>A0ABN0VQZ8_9BACI</name>
<dbReference type="RefSeq" id="WP_343795530.1">
    <property type="nucleotide sequence ID" value="NZ_BAAADJ010000003.1"/>
</dbReference>
<accession>A0ABN0VQZ8</accession>
<dbReference type="Gene3D" id="3.60.21.10">
    <property type="match status" value="1"/>
</dbReference>
<evidence type="ECO:0000259" key="2">
    <source>
        <dbReference type="SMART" id="SM00854"/>
    </source>
</evidence>
<dbReference type="Pfam" id="PF09587">
    <property type="entry name" value="PGA_cap"/>
    <property type="match status" value="1"/>
</dbReference>
<keyword evidence="4" id="KW-1185">Reference proteome</keyword>
<protein>
    <recommendedName>
        <fullName evidence="2">Capsule synthesis protein CapA domain-containing protein</fullName>
    </recommendedName>
</protein>
<dbReference type="InterPro" id="IPR029052">
    <property type="entry name" value="Metallo-depent_PP-like"/>
</dbReference>
<evidence type="ECO:0000313" key="3">
    <source>
        <dbReference type="EMBL" id="GAA0315026.1"/>
    </source>
</evidence>
<dbReference type="SUPFAM" id="SSF56300">
    <property type="entry name" value="Metallo-dependent phosphatases"/>
    <property type="match status" value="1"/>
</dbReference>
<dbReference type="PANTHER" id="PTHR33393">
    <property type="entry name" value="POLYGLUTAMINE SYNTHESIS ACCESSORY PROTEIN RV0574C-RELATED"/>
    <property type="match status" value="1"/>
</dbReference>
<dbReference type="InterPro" id="IPR019079">
    <property type="entry name" value="Capsule_synth_CapA"/>
</dbReference>
<proteinExistence type="inferred from homology"/>